<accession>A0ABU5H3D9</accession>
<dbReference type="InterPro" id="IPR037175">
    <property type="entry name" value="KFase_sf"/>
</dbReference>
<dbReference type="GO" id="GO:0016787">
    <property type="term" value="F:hydrolase activity"/>
    <property type="evidence" value="ECO:0007669"/>
    <property type="project" value="UniProtKB-KW"/>
</dbReference>
<dbReference type="SUPFAM" id="SSF102198">
    <property type="entry name" value="Putative cyclase"/>
    <property type="match status" value="1"/>
</dbReference>
<dbReference type="EMBL" id="JAXIVS010000005">
    <property type="protein sequence ID" value="MDY7227895.1"/>
    <property type="molecule type" value="Genomic_DNA"/>
</dbReference>
<keyword evidence="2" id="KW-1185">Reference proteome</keyword>
<dbReference type="Pfam" id="PF04199">
    <property type="entry name" value="Cyclase"/>
    <property type="match status" value="1"/>
</dbReference>
<evidence type="ECO:0000313" key="2">
    <source>
        <dbReference type="Proteomes" id="UP001291309"/>
    </source>
</evidence>
<reference evidence="1 2" key="1">
    <citation type="submission" date="2023-12" db="EMBL/GenBank/DDBJ databases">
        <title>the genome sequence of Hyalangium sp. s54d21.</title>
        <authorList>
            <person name="Zhang X."/>
        </authorList>
    </citation>
    <scope>NUCLEOTIDE SEQUENCE [LARGE SCALE GENOMIC DNA]</scope>
    <source>
        <strain evidence="2">s54d21</strain>
    </source>
</reference>
<dbReference type="Gene3D" id="3.50.30.50">
    <property type="entry name" value="Putative cyclase"/>
    <property type="match status" value="1"/>
</dbReference>
<dbReference type="PANTHER" id="PTHR31118">
    <property type="entry name" value="CYCLASE-LIKE PROTEIN 2"/>
    <property type="match status" value="1"/>
</dbReference>
<organism evidence="1 2">
    <name type="scientific">Hyalangium rubrum</name>
    <dbReference type="NCBI Taxonomy" id="3103134"/>
    <lineage>
        <taxon>Bacteria</taxon>
        <taxon>Pseudomonadati</taxon>
        <taxon>Myxococcota</taxon>
        <taxon>Myxococcia</taxon>
        <taxon>Myxococcales</taxon>
        <taxon>Cystobacterineae</taxon>
        <taxon>Archangiaceae</taxon>
        <taxon>Hyalangium</taxon>
    </lineage>
</organism>
<protein>
    <submittedName>
        <fullName evidence="1">Cyclase family protein</fullName>
        <ecNumber evidence="1">3.5.-.-</ecNumber>
    </submittedName>
</protein>
<dbReference type="Proteomes" id="UP001291309">
    <property type="component" value="Unassembled WGS sequence"/>
</dbReference>
<dbReference type="PANTHER" id="PTHR31118:SF32">
    <property type="entry name" value="KYNURENINE FORMAMIDASE"/>
    <property type="match status" value="1"/>
</dbReference>
<dbReference type="InterPro" id="IPR007325">
    <property type="entry name" value="KFase/CYL"/>
</dbReference>
<evidence type="ECO:0000313" key="1">
    <source>
        <dbReference type="EMBL" id="MDY7227895.1"/>
    </source>
</evidence>
<keyword evidence="1" id="KW-0378">Hydrolase</keyword>
<sequence>MRLIDLSHTITPGMTTYPGLPGPVVTDHLSREASRSHYASGTTFHIARIEMVANTGTYMDAPSHRWERGADLSQLTLEQTANLEGVCVEAPPGGRAIDAEAFAGVSVRGRAVLVRTGWSRHFGTEAYGSGHPFLTAEATQVLVKEGAVLVGIDSLNIDDTAAGDRPAHTGLLGAGIPIVEHLTRLEQLPTRGFRFFSVAPKFSGVGTFPVRAFALVPEPS</sequence>
<dbReference type="EC" id="3.5.-.-" evidence="1"/>
<proteinExistence type="predicted"/>
<gene>
    <name evidence="1" type="ORF">SYV04_15875</name>
</gene>
<name>A0ABU5H3D9_9BACT</name>
<dbReference type="RefSeq" id="WP_321546624.1">
    <property type="nucleotide sequence ID" value="NZ_JAXIVS010000005.1"/>
</dbReference>
<comment type="caution">
    <text evidence="1">The sequence shown here is derived from an EMBL/GenBank/DDBJ whole genome shotgun (WGS) entry which is preliminary data.</text>
</comment>